<reference evidence="2" key="1">
    <citation type="journal article" date="2023" name="Mol. Phylogenet. Evol.">
        <title>Genome-scale phylogeny and comparative genomics of the fungal order Sordariales.</title>
        <authorList>
            <person name="Hensen N."/>
            <person name="Bonometti L."/>
            <person name="Westerberg I."/>
            <person name="Brannstrom I.O."/>
            <person name="Guillou S."/>
            <person name="Cros-Aarteil S."/>
            <person name="Calhoun S."/>
            <person name="Haridas S."/>
            <person name="Kuo A."/>
            <person name="Mondo S."/>
            <person name="Pangilinan J."/>
            <person name="Riley R."/>
            <person name="LaButti K."/>
            <person name="Andreopoulos B."/>
            <person name="Lipzen A."/>
            <person name="Chen C."/>
            <person name="Yan M."/>
            <person name="Daum C."/>
            <person name="Ng V."/>
            <person name="Clum A."/>
            <person name="Steindorff A."/>
            <person name="Ohm R.A."/>
            <person name="Martin F."/>
            <person name="Silar P."/>
            <person name="Natvig D.O."/>
            <person name="Lalanne C."/>
            <person name="Gautier V."/>
            <person name="Ament-Velasquez S.L."/>
            <person name="Kruys A."/>
            <person name="Hutchinson M.I."/>
            <person name="Powell A.J."/>
            <person name="Barry K."/>
            <person name="Miller A.N."/>
            <person name="Grigoriev I.V."/>
            <person name="Debuchy R."/>
            <person name="Gladieux P."/>
            <person name="Hiltunen Thoren M."/>
            <person name="Johannesson H."/>
        </authorList>
    </citation>
    <scope>NUCLEOTIDE SEQUENCE</scope>
    <source>
        <strain evidence="2">CBS 990.96</strain>
    </source>
</reference>
<proteinExistence type="predicted"/>
<evidence type="ECO:0000313" key="2">
    <source>
        <dbReference type="EMBL" id="KAK4223118.1"/>
    </source>
</evidence>
<protein>
    <submittedName>
        <fullName evidence="2">Uncharacterized protein</fullName>
    </submittedName>
</protein>
<evidence type="ECO:0000256" key="1">
    <source>
        <dbReference type="SAM" id="MobiDB-lite"/>
    </source>
</evidence>
<gene>
    <name evidence="2" type="ORF">QBC38DRAFT_488367</name>
</gene>
<reference evidence="2" key="2">
    <citation type="submission" date="2023-05" db="EMBL/GenBank/DDBJ databases">
        <authorList>
            <consortium name="Lawrence Berkeley National Laboratory"/>
            <person name="Steindorff A."/>
            <person name="Hensen N."/>
            <person name="Bonometti L."/>
            <person name="Westerberg I."/>
            <person name="Brannstrom I.O."/>
            <person name="Guillou S."/>
            <person name="Cros-Aarteil S."/>
            <person name="Calhoun S."/>
            <person name="Haridas S."/>
            <person name="Kuo A."/>
            <person name="Mondo S."/>
            <person name="Pangilinan J."/>
            <person name="Riley R."/>
            <person name="Labutti K."/>
            <person name="Andreopoulos B."/>
            <person name="Lipzen A."/>
            <person name="Chen C."/>
            <person name="Yanf M."/>
            <person name="Daum C."/>
            <person name="Ng V."/>
            <person name="Clum A."/>
            <person name="Ohm R."/>
            <person name="Martin F."/>
            <person name="Silar P."/>
            <person name="Natvig D."/>
            <person name="Lalanne C."/>
            <person name="Gautier V."/>
            <person name="Ament-Velasquez S.L."/>
            <person name="Kruys A."/>
            <person name="Hutchinson M.I."/>
            <person name="Powell A.J."/>
            <person name="Barry K."/>
            <person name="Miller A.N."/>
            <person name="Grigoriev I.V."/>
            <person name="Debuchy R."/>
            <person name="Gladieux P."/>
            <person name="Thoren M.H."/>
            <person name="Johannesson H."/>
        </authorList>
    </citation>
    <scope>NUCLEOTIDE SEQUENCE</scope>
    <source>
        <strain evidence="2">CBS 990.96</strain>
    </source>
</reference>
<feature type="compositionally biased region" description="Basic and acidic residues" evidence="1">
    <location>
        <begin position="225"/>
        <end position="237"/>
    </location>
</feature>
<evidence type="ECO:0000313" key="3">
    <source>
        <dbReference type="Proteomes" id="UP001301958"/>
    </source>
</evidence>
<feature type="region of interest" description="Disordered" evidence="1">
    <location>
        <begin position="1"/>
        <end position="155"/>
    </location>
</feature>
<accession>A0AAN7BGZ6</accession>
<dbReference type="AlphaFoldDB" id="A0AAN7BGZ6"/>
<feature type="region of interest" description="Disordered" evidence="1">
    <location>
        <begin position="203"/>
        <end position="260"/>
    </location>
</feature>
<feature type="compositionally biased region" description="Low complexity" evidence="1">
    <location>
        <begin position="84"/>
        <end position="95"/>
    </location>
</feature>
<comment type="caution">
    <text evidence="2">The sequence shown here is derived from an EMBL/GenBank/DDBJ whole genome shotgun (WGS) entry which is preliminary data.</text>
</comment>
<dbReference type="PANTHER" id="PTHR39606">
    <property type="entry name" value="SURFACE PROTEIN, PUTATIVE-RELATED"/>
    <property type="match status" value="1"/>
</dbReference>
<dbReference type="Proteomes" id="UP001301958">
    <property type="component" value="Unassembled WGS sequence"/>
</dbReference>
<sequence>MNPNYTNERGTHRNQPPLQQTYGNSPASGPAPSTAGHHHHDILNKLDPRVDSTHDNQTMPSQTQPVHSSKLANTLDPRVDSRSANAQLQAQQQQQPVMHGANHYGSSGGGMKEGTYGPHSSRVGNAMDPRVDSDLDSRGMRTGNAVGGGYTPGMMESGMTGRNAGGTHGMMGSTGGSHGVMGSTAGSHGGVMGSTGGGMGTHGIGHQSMQRGPLPGPAPNTAGPHKSDLLNKLDPTVDSKGGLGHTGTGTYRGDDVRRGI</sequence>
<feature type="compositionally biased region" description="Basic and acidic residues" evidence="1">
    <location>
        <begin position="41"/>
        <end position="54"/>
    </location>
</feature>
<feature type="compositionally biased region" description="Polar residues" evidence="1">
    <location>
        <begin position="1"/>
        <end position="27"/>
    </location>
</feature>
<dbReference type="EMBL" id="MU865439">
    <property type="protein sequence ID" value="KAK4223118.1"/>
    <property type="molecule type" value="Genomic_DNA"/>
</dbReference>
<organism evidence="2 3">
    <name type="scientific">Podospora fimiseda</name>
    <dbReference type="NCBI Taxonomy" id="252190"/>
    <lineage>
        <taxon>Eukaryota</taxon>
        <taxon>Fungi</taxon>
        <taxon>Dikarya</taxon>
        <taxon>Ascomycota</taxon>
        <taxon>Pezizomycotina</taxon>
        <taxon>Sordariomycetes</taxon>
        <taxon>Sordariomycetidae</taxon>
        <taxon>Sordariales</taxon>
        <taxon>Podosporaceae</taxon>
        <taxon>Podospora</taxon>
    </lineage>
</organism>
<feature type="compositionally biased region" description="Basic and acidic residues" evidence="1">
    <location>
        <begin position="129"/>
        <end position="139"/>
    </location>
</feature>
<keyword evidence="3" id="KW-1185">Reference proteome</keyword>
<dbReference type="PANTHER" id="PTHR39606:SF1">
    <property type="entry name" value="CELL SURFACE PROTEIN"/>
    <property type="match status" value="1"/>
</dbReference>
<name>A0AAN7BGZ6_9PEZI</name>
<feature type="compositionally biased region" description="Polar residues" evidence="1">
    <location>
        <begin position="55"/>
        <end position="72"/>
    </location>
</feature>